<protein>
    <recommendedName>
        <fullName evidence="3">RRM domain-containing protein</fullName>
    </recommendedName>
</protein>
<keyword evidence="1 2" id="KW-0694">RNA-binding</keyword>
<proteinExistence type="predicted"/>
<dbReference type="InterPro" id="IPR050502">
    <property type="entry name" value="Euk_RNA-bind_prot"/>
</dbReference>
<dbReference type="EMBL" id="CAJNJA010024286">
    <property type="protein sequence ID" value="CAE7524112.1"/>
    <property type="molecule type" value="Genomic_DNA"/>
</dbReference>
<evidence type="ECO:0000259" key="3">
    <source>
        <dbReference type="PROSITE" id="PS50102"/>
    </source>
</evidence>
<dbReference type="Gene3D" id="3.30.70.330">
    <property type="match status" value="2"/>
</dbReference>
<gene>
    <name evidence="4" type="ORF">SNEC2469_LOCUS15005</name>
</gene>
<dbReference type="SUPFAM" id="SSF54928">
    <property type="entry name" value="RNA-binding domain, RBD"/>
    <property type="match status" value="2"/>
</dbReference>
<dbReference type="AlphaFoldDB" id="A0A812TAI7"/>
<dbReference type="GO" id="GO:0005634">
    <property type="term" value="C:nucleus"/>
    <property type="evidence" value="ECO:0007669"/>
    <property type="project" value="TreeGrafter"/>
</dbReference>
<dbReference type="Proteomes" id="UP000601435">
    <property type="component" value="Unassembled WGS sequence"/>
</dbReference>
<dbReference type="CDD" id="cd00590">
    <property type="entry name" value="RRM_SF"/>
    <property type="match status" value="1"/>
</dbReference>
<dbReference type="InterPro" id="IPR000504">
    <property type="entry name" value="RRM_dom"/>
</dbReference>
<evidence type="ECO:0000313" key="5">
    <source>
        <dbReference type="Proteomes" id="UP000601435"/>
    </source>
</evidence>
<comment type="caution">
    <text evidence="4">The sequence shown here is derived from an EMBL/GenBank/DDBJ whole genome shotgun (WGS) entry which is preliminary data.</text>
</comment>
<evidence type="ECO:0000256" key="2">
    <source>
        <dbReference type="PROSITE-ProRule" id="PRU00176"/>
    </source>
</evidence>
<dbReference type="PROSITE" id="PS50102">
    <property type="entry name" value="RRM"/>
    <property type="match status" value="2"/>
</dbReference>
<feature type="domain" description="RRM" evidence="3">
    <location>
        <begin position="273"/>
        <end position="355"/>
    </location>
</feature>
<dbReference type="GO" id="GO:0003729">
    <property type="term" value="F:mRNA binding"/>
    <property type="evidence" value="ECO:0007669"/>
    <property type="project" value="TreeGrafter"/>
</dbReference>
<dbReference type="InterPro" id="IPR012677">
    <property type="entry name" value="Nucleotide-bd_a/b_plait_sf"/>
</dbReference>
<name>A0A812TAI7_9DINO</name>
<dbReference type="PANTHER" id="PTHR48025:SF1">
    <property type="entry name" value="RRM DOMAIN-CONTAINING PROTEIN"/>
    <property type="match status" value="1"/>
</dbReference>
<dbReference type="SMART" id="SM00360">
    <property type="entry name" value="RRM"/>
    <property type="match status" value="2"/>
</dbReference>
<sequence length="387" mass="41828">MTGQEANPLTSWISSWVGSSASSASKLPDGKVEDEDKWERERAFDIADSLENGLAREIVTEFMHPLRRASKLWKFHVIRSEVRLGAVISCTPQNLIDSITINPTGKFRFSVTMTADTKIFVKNLPSDIKEKEVKYIFSKYGVVQAADVIMWPGTPTLCPNGNLASVETPLSTRQKVEWQACAFITYSKAEAAGTAVKALNGVYRPRSSSPEPLAVMLARPGALPDPVQSGLPAPQDEQVAVIANVDKVGSNFSSSLPAAATATASYVAEKTRCKLFVGNLHSEIPRERLSQVFGEWGRVVNVHVMTGKSKFGSACAFVEMATPAEAEIALKALHQKYEPRIGSMTAPVTVTYFQSQSSGKAAQALGSSAVPGFSQAGGFSRYTPYQV</sequence>
<evidence type="ECO:0000256" key="1">
    <source>
        <dbReference type="ARBA" id="ARBA00022884"/>
    </source>
</evidence>
<accession>A0A812TAI7</accession>
<dbReference type="OrthoDB" id="417467at2759"/>
<dbReference type="InterPro" id="IPR035979">
    <property type="entry name" value="RBD_domain_sf"/>
</dbReference>
<dbReference type="PANTHER" id="PTHR48025">
    <property type="entry name" value="OS02G0815200 PROTEIN"/>
    <property type="match status" value="1"/>
</dbReference>
<evidence type="ECO:0000313" key="4">
    <source>
        <dbReference type="EMBL" id="CAE7524112.1"/>
    </source>
</evidence>
<keyword evidence="5" id="KW-1185">Reference proteome</keyword>
<reference evidence="4" key="1">
    <citation type="submission" date="2021-02" db="EMBL/GenBank/DDBJ databases">
        <authorList>
            <person name="Dougan E. K."/>
            <person name="Rhodes N."/>
            <person name="Thang M."/>
            <person name="Chan C."/>
        </authorList>
    </citation>
    <scope>NUCLEOTIDE SEQUENCE</scope>
</reference>
<organism evidence="4 5">
    <name type="scientific">Symbiodinium necroappetens</name>
    <dbReference type="NCBI Taxonomy" id="1628268"/>
    <lineage>
        <taxon>Eukaryota</taxon>
        <taxon>Sar</taxon>
        <taxon>Alveolata</taxon>
        <taxon>Dinophyceae</taxon>
        <taxon>Suessiales</taxon>
        <taxon>Symbiodiniaceae</taxon>
        <taxon>Symbiodinium</taxon>
    </lineage>
</organism>
<dbReference type="Pfam" id="PF00076">
    <property type="entry name" value="RRM_1"/>
    <property type="match status" value="2"/>
</dbReference>
<feature type="domain" description="RRM" evidence="3">
    <location>
        <begin position="117"/>
        <end position="220"/>
    </location>
</feature>